<dbReference type="EMBL" id="JBBYHR010000012">
    <property type="protein sequence ID" value="MEL1246160.1"/>
    <property type="molecule type" value="Genomic_DNA"/>
</dbReference>
<dbReference type="Proteomes" id="UP001464555">
    <property type="component" value="Unassembled WGS sequence"/>
</dbReference>
<evidence type="ECO:0000256" key="2">
    <source>
        <dbReference type="ARBA" id="ARBA00022448"/>
    </source>
</evidence>
<keyword evidence="2" id="KW-0813">Transport</keyword>
<dbReference type="NCBIfam" id="TIGR01730">
    <property type="entry name" value="RND_mfp"/>
    <property type="match status" value="1"/>
</dbReference>
<dbReference type="Gene3D" id="2.40.420.20">
    <property type="match status" value="1"/>
</dbReference>
<dbReference type="PANTHER" id="PTHR30097">
    <property type="entry name" value="CATION EFFLUX SYSTEM PROTEIN CUSB"/>
    <property type="match status" value="1"/>
</dbReference>
<dbReference type="SUPFAM" id="SSF111369">
    <property type="entry name" value="HlyD-like secretion proteins"/>
    <property type="match status" value="1"/>
</dbReference>
<dbReference type="InterPro" id="IPR006143">
    <property type="entry name" value="RND_pump_MFP"/>
</dbReference>
<comment type="similarity">
    <text evidence="1">Belongs to the membrane fusion protein (MFP) (TC 8.A.1) family.</text>
</comment>
<keyword evidence="4" id="KW-1185">Reference proteome</keyword>
<evidence type="ECO:0000256" key="1">
    <source>
        <dbReference type="ARBA" id="ARBA00009477"/>
    </source>
</evidence>
<dbReference type="Gene3D" id="2.40.50.100">
    <property type="match status" value="1"/>
</dbReference>
<dbReference type="PANTHER" id="PTHR30097:SF4">
    <property type="entry name" value="SLR6042 PROTEIN"/>
    <property type="match status" value="1"/>
</dbReference>
<dbReference type="Gene3D" id="1.10.287.470">
    <property type="entry name" value="Helix hairpin bin"/>
    <property type="match status" value="1"/>
</dbReference>
<proteinExistence type="inferred from homology"/>
<comment type="caution">
    <text evidence="3">The sequence shown here is derived from an EMBL/GenBank/DDBJ whole genome shotgun (WGS) entry which is preliminary data.</text>
</comment>
<reference evidence="3 4" key="1">
    <citation type="submission" date="2024-04" db="EMBL/GenBank/DDBJ databases">
        <title>Flavobacterium sp. DGU11 16S ribosomal RNA gene Genome sequencing and assembly.</title>
        <authorList>
            <person name="Park S."/>
        </authorList>
    </citation>
    <scope>NUCLEOTIDE SEQUENCE [LARGE SCALE GENOMIC DNA]</scope>
    <source>
        <strain evidence="3 4">DGU11</strain>
    </source>
</reference>
<dbReference type="Gene3D" id="2.40.30.170">
    <property type="match status" value="1"/>
</dbReference>
<evidence type="ECO:0000313" key="3">
    <source>
        <dbReference type="EMBL" id="MEL1246160.1"/>
    </source>
</evidence>
<accession>A0ABU9I1X5</accession>
<dbReference type="InterPro" id="IPR051909">
    <property type="entry name" value="MFP_Cation_Efflux"/>
</dbReference>
<name>A0ABU9I1X5_9FLAO</name>
<protein>
    <submittedName>
        <fullName evidence="3">Efflux RND transporter periplasmic adaptor subunit</fullName>
    </submittedName>
</protein>
<evidence type="ECO:0000313" key="4">
    <source>
        <dbReference type="Proteomes" id="UP001464555"/>
    </source>
</evidence>
<organism evidence="3 4">
    <name type="scientific">Flavobacterium arundinis</name>
    <dbReference type="NCBI Taxonomy" id="3139143"/>
    <lineage>
        <taxon>Bacteria</taxon>
        <taxon>Pseudomonadati</taxon>
        <taxon>Bacteroidota</taxon>
        <taxon>Flavobacteriia</taxon>
        <taxon>Flavobacteriales</taxon>
        <taxon>Flavobacteriaceae</taxon>
        <taxon>Flavobacterium</taxon>
    </lineage>
</organism>
<sequence>MLAACKNPAEEQQAPQEAITTNTVVLTKAQLQNAAIETSRLSEKNIATVLKLNGKIEVPPQNLISVSAPLGGYLVKTKLLPGMPVRKGEVIAILQDEQYVQLQQDYLTARSRLHFAGLEYNRQKGLNESKAASDKVTQQAEAELANLRILVSALSEKLKLININPENLSSGKISKSITVISTITGFVSKVNINIGKYVSPGDVMFELINPDDIHLNLNVYDKDVALLAIGQKVSAYSNAQPDKKYLCEIILISKDINANGSTEVHCHFKQYDKGLLPGMYMNAEVETLAAMANAVPESAVVSFEGKDYVFIQTAAQHYEMIAITTGTKENGYIALTDAASLKNKAIVTKGAYTLLMKLKNKEE</sequence>
<gene>
    <name evidence="3" type="ORF">AAEO56_17940</name>
</gene>